<evidence type="ECO:0000313" key="2">
    <source>
        <dbReference type="EMBL" id="AOW02330.1"/>
    </source>
</evidence>
<dbReference type="PANTHER" id="PTHR21354:SF0">
    <property type="entry name" value="ZINC FINGER PROTEIN 511"/>
    <property type="match status" value="1"/>
</dbReference>
<proteinExistence type="predicted"/>
<dbReference type="EMBL" id="KZ859019">
    <property type="protein sequence ID" value="RDW24837.1"/>
    <property type="molecule type" value="Genomic_DNA"/>
</dbReference>
<organism evidence="2 4">
    <name type="scientific">Yarrowia lipolytica</name>
    <name type="common">Candida lipolytica</name>
    <dbReference type="NCBI Taxonomy" id="4952"/>
    <lineage>
        <taxon>Eukaryota</taxon>
        <taxon>Fungi</taxon>
        <taxon>Dikarya</taxon>
        <taxon>Ascomycota</taxon>
        <taxon>Saccharomycotina</taxon>
        <taxon>Dipodascomycetes</taxon>
        <taxon>Dipodascales</taxon>
        <taxon>Dipodascales incertae sedis</taxon>
        <taxon>Yarrowia</taxon>
    </lineage>
</organism>
<dbReference type="Proteomes" id="UP000182444">
    <property type="component" value="Chromosome 1C"/>
</dbReference>
<accession>A0A1D8N9N1</accession>
<sequence>MKRSRDEDLEDTCRDFAPTPNTYPTTYTCSLHPDPISFASLEAFESHYSTSHTWTCTTCQARFPSEKFLNLHLDEEHDPFVAISRDRGDKYLACFEEGCDKRFAEYRKRRMHLVDKHGYPKNFRFGLVTKGLKEGEVSLLKQ</sequence>
<feature type="domain" description="C2H2-type" evidence="1">
    <location>
        <begin position="56"/>
        <end position="77"/>
    </location>
</feature>
<gene>
    <name evidence="3" type="ORF">B0I71DRAFT_133631</name>
    <name evidence="2" type="ORF">YALI1_C05837g</name>
</gene>
<dbReference type="SMART" id="SM00355">
    <property type="entry name" value="ZnF_C2H2"/>
    <property type="match status" value="3"/>
</dbReference>
<reference evidence="2 4" key="1">
    <citation type="journal article" date="2016" name="PLoS ONE">
        <title>Sequence Assembly of Yarrowia lipolytica Strain W29/CLIB89 Shows Transposable Element Diversity.</title>
        <authorList>
            <person name="Magnan C."/>
            <person name="Yu J."/>
            <person name="Chang I."/>
            <person name="Jahn E."/>
            <person name="Kanomata Y."/>
            <person name="Wu J."/>
            <person name="Zeller M."/>
            <person name="Oakes M."/>
            <person name="Baldi P."/>
            <person name="Sandmeyer S."/>
        </authorList>
    </citation>
    <scope>NUCLEOTIDE SEQUENCE [LARGE SCALE GENOMIC DNA]</scope>
    <source>
        <strain evidence="2">CLIB89</strain>
        <strain evidence="4">CLIB89(W29)</strain>
    </source>
</reference>
<dbReference type="InterPro" id="IPR039258">
    <property type="entry name" value="ZNF511"/>
</dbReference>
<name>A0A1D8N9N1_YARLL</name>
<dbReference type="VEuPathDB" id="FungiDB:YALI1_C05837g"/>
<evidence type="ECO:0000313" key="5">
    <source>
        <dbReference type="Proteomes" id="UP000256601"/>
    </source>
</evidence>
<evidence type="ECO:0000313" key="3">
    <source>
        <dbReference type="EMBL" id="RDW24837.1"/>
    </source>
</evidence>
<dbReference type="InterPro" id="IPR013087">
    <property type="entry name" value="Znf_C2H2_type"/>
</dbReference>
<evidence type="ECO:0000313" key="4">
    <source>
        <dbReference type="Proteomes" id="UP000182444"/>
    </source>
</evidence>
<reference evidence="3 5" key="2">
    <citation type="submission" date="2018-07" db="EMBL/GenBank/DDBJ databases">
        <title>Draft Genome Assemblies for Five Robust Yarrowia lipolytica Strains Exhibiting High Lipid Production and Pentose Sugar Utilization and Sugar Alcohol Secretion from Undetoxified Lignocellulosic Biomass Hydrolysates.</title>
        <authorList>
            <consortium name="DOE Joint Genome Institute"/>
            <person name="Walker C."/>
            <person name="Ryu S."/>
            <person name="Na H."/>
            <person name="Zane M."/>
            <person name="LaButti K."/>
            <person name="Lipzen A."/>
            <person name="Haridas S."/>
            <person name="Barry K."/>
            <person name="Grigoriev I.V."/>
            <person name="Quarterman J."/>
            <person name="Slininger P."/>
            <person name="Dien B."/>
            <person name="Trinh C.T."/>
        </authorList>
    </citation>
    <scope>NUCLEOTIDE SEQUENCE [LARGE SCALE GENOMIC DNA]</scope>
    <source>
        <strain evidence="3 5">YB392</strain>
    </source>
</reference>
<feature type="domain" description="C2H2-type" evidence="1">
    <location>
        <begin position="94"/>
        <end position="117"/>
    </location>
</feature>
<dbReference type="EMBL" id="CP017555">
    <property type="protein sequence ID" value="AOW02330.1"/>
    <property type="molecule type" value="Genomic_DNA"/>
</dbReference>
<dbReference type="AlphaFoldDB" id="A0A1D8N9N1"/>
<dbReference type="PANTHER" id="PTHR21354">
    <property type="entry name" value="ZINC FINGER PROTEIN 511"/>
    <property type="match status" value="1"/>
</dbReference>
<protein>
    <recommendedName>
        <fullName evidence="1">C2H2-type domain-containing protein</fullName>
    </recommendedName>
</protein>
<evidence type="ECO:0000259" key="1">
    <source>
        <dbReference type="PROSITE" id="PS00028"/>
    </source>
</evidence>
<dbReference type="PROSITE" id="PS00028">
    <property type="entry name" value="ZINC_FINGER_C2H2_1"/>
    <property type="match status" value="2"/>
</dbReference>
<dbReference type="Proteomes" id="UP000256601">
    <property type="component" value="Unassembled WGS sequence"/>
</dbReference>